<proteinExistence type="predicted"/>
<comment type="caution">
    <text evidence="1">The sequence shown here is derived from an EMBL/GenBank/DDBJ whole genome shotgun (WGS) entry which is preliminary data.</text>
</comment>
<dbReference type="EMBL" id="JYDS01000241">
    <property type="protein sequence ID" value="KRZ20426.1"/>
    <property type="molecule type" value="Genomic_DNA"/>
</dbReference>
<name>A0A0V1ICA8_TRIPS</name>
<evidence type="ECO:0000313" key="1">
    <source>
        <dbReference type="EMBL" id="KRZ20426.1"/>
    </source>
</evidence>
<protein>
    <submittedName>
        <fullName evidence="1">Uncharacterized protein</fullName>
    </submittedName>
</protein>
<dbReference type="AlphaFoldDB" id="A0A0V1ICA8"/>
<reference evidence="1 2" key="1">
    <citation type="submission" date="2015-01" db="EMBL/GenBank/DDBJ databases">
        <title>Evolution of Trichinella species and genotypes.</title>
        <authorList>
            <person name="Korhonen P.K."/>
            <person name="Edoardo P."/>
            <person name="Giuseppe L.R."/>
            <person name="Gasser R.B."/>
        </authorList>
    </citation>
    <scope>NUCLEOTIDE SEQUENCE [LARGE SCALE GENOMIC DNA]</scope>
    <source>
        <strain evidence="1">ISS588</strain>
    </source>
</reference>
<gene>
    <name evidence="1" type="ORF">T4B_1305</name>
</gene>
<evidence type="ECO:0000313" key="2">
    <source>
        <dbReference type="Proteomes" id="UP000054805"/>
    </source>
</evidence>
<accession>A0A0V1ICA8</accession>
<organism evidence="1 2">
    <name type="scientific">Trichinella pseudospiralis</name>
    <name type="common">Parasitic roundworm</name>
    <dbReference type="NCBI Taxonomy" id="6337"/>
    <lineage>
        <taxon>Eukaryota</taxon>
        <taxon>Metazoa</taxon>
        <taxon>Ecdysozoa</taxon>
        <taxon>Nematoda</taxon>
        <taxon>Enoplea</taxon>
        <taxon>Dorylaimia</taxon>
        <taxon>Trichinellida</taxon>
        <taxon>Trichinellidae</taxon>
        <taxon>Trichinella</taxon>
    </lineage>
</organism>
<sequence length="89" mass="10500">MIVLLKEEMLYTKVSESYFSTFQKQQICLTLEYDRHDPLFQVIKLKKFLMDGNEATAVLEKIVIEKLPTLKKFQWDVATETIEDQGKLQ</sequence>
<dbReference type="Proteomes" id="UP000054805">
    <property type="component" value="Unassembled WGS sequence"/>
</dbReference>
<keyword evidence="2" id="KW-1185">Reference proteome</keyword>